<accession>A0ABV0W8K0</accession>
<comment type="caution">
    <text evidence="1">The sequence shown here is derived from an EMBL/GenBank/DDBJ whole genome shotgun (WGS) entry which is preliminary data.</text>
</comment>
<protein>
    <submittedName>
        <fullName evidence="1">Uncharacterized protein</fullName>
    </submittedName>
</protein>
<reference evidence="1 2" key="1">
    <citation type="submission" date="2021-06" db="EMBL/GenBank/DDBJ databases">
        <authorList>
            <person name="Palmer J.M."/>
        </authorList>
    </citation>
    <scope>NUCLEOTIDE SEQUENCE [LARGE SCALE GENOMIC DNA]</scope>
    <source>
        <strain evidence="1 2">XR_2019</strain>
        <tissue evidence="1">Muscle</tissue>
    </source>
</reference>
<gene>
    <name evidence="1" type="ORF">XENORESO_010636</name>
</gene>
<name>A0ABV0W8K0_9TELE</name>
<evidence type="ECO:0000313" key="2">
    <source>
        <dbReference type="Proteomes" id="UP001444071"/>
    </source>
</evidence>
<proteinExistence type="predicted"/>
<keyword evidence="2" id="KW-1185">Reference proteome</keyword>
<dbReference type="EMBL" id="JAHRIM010033101">
    <property type="protein sequence ID" value="MEQ2265610.1"/>
    <property type="molecule type" value="Genomic_DNA"/>
</dbReference>
<dbReference type="Proteomes" id="UP001444071">
    <property type="component" value="Unassembled WGS sequence"/>
</dbReference>
<evidence type="ECO:0000313" key="1">
    <source>
        <dbReference type="EMBL" id="MEQ2265610.1"/>
    </source>
</evidence>
<organism evidence="1 2">
    <name type="scientific">Xenotaenia resolanae</name>
    <dbReference type="NCBI Taxonomy" id="208358"/>
    <lineage>
        <taxon>Eukaryota</taxon>
        <taxon>Metazoa</taxon>
        <taxon>Chordata</taxon>
        <taxon>Craniata</taxon>
        <taxon>Vertebrata</taxon>
        <taxon>Euteleostomi</taxon>
        <taxon>Actinopterygii</taxon>
        <taxon>Neopterygii</taxon>
        <taxon>Teleostei</taxon>
        <taxon>Neoteleostei</taxon>
        <taxon>Acanthomorphata</taxon>
        <taxon>Ovalentaria</taxon>
        <taxon>Atherinomorphae</taxon>
        <taxon>Cyprinodontiformes</taxon>
        <taxon>Goodeidae</taxon>
        <taxon>Xenotaenia</taxon>
    </lineage>
</organism>
<sequence>MKSCAQTSMTKLLWPNNHSTHHLAPLKTRLGSFTHSAPCYPCELRKMKTAGRATQRHLRSSDVICWLTETIKKHMLNPSHHTSNQPFITIWPDPILTSKHHHQTPFEAGQP</sequence>